<evidence type="ECO:0000313" key="12">
    <source>
        <dbReference type="Proteomes" id="UP000316621"/>
    </source>
</evidence>
<feature type="transmembrane region" description="Helical" evidence="10">
    <location>
        <begin position="281"/>
        <end position="302"/>
    </location>
</feature>
<feature type="compositionally biased region" description="Polar residues" evidence="9">
    <location>
        <begin position="449"/>
        <end position="464"/>
    </location>
</feature>
<feature type="transmembrane region" description="Helical" evidence="10">
    <location>
        <begin position="364"/>
        <end position="380"/>
    </location>
</feature>
<feature type="region of interest" description="Disordered" evidence="9">
    <location>
        <begin position="445"/>
        <end position="473"/>
    </location>
</feature>
<dbReference type="GO" id="GO:0016020">
    <property type="term" value="C:membrane"/>
    <property type="evidence" value="ECO:0007669"/>
    <property type="project" value="UniProtKB-SubCell"/>
</dbReference>
<dbReference type="AlphaFoldDB" id="A0A4Y7ILL0"/>
<gene>
    <name evidence="8" type="primary">MLO</name>
    <name evidence="11" type="ORF">C5167_017040</name>
</gene>
<evidence type="ECO:0000313" key="11">
    <source>
        <dbReference type="EMBL" id="RZC48612.1"/>
    </source>
</evidence>
<dbReference type="OMA" id="NVNGWET"/>
<evidence type="ECO:0000256" key="2">
    <source>
        <dbReference type="ARBA" id="ARBA00006574"/>
    </source>
</evidence>
<dbReference type="Gramene" id="RZC48612">
    <property type="protein sequence ID" value="RZC48612"/>
    <property type="gene ID" value="C5167_017040"/>
</dbReference>
<dbReference type="GO" id="GO:0006952">
    <property type="term" value="P:defense response"/>
    <property type="evidence" value="ECO:0007669"/>
    <property type="project" value="UniProtKB-KW"/>
</dbReference>
<organism evidence="11 12">
    <name type="scientific">Papaver somniferum</name>
    <name type="common">Opium poppy</name>
    <dbReference type="NCBI Taxonomy" id="3469"/>
    <lineage>
        <taxon>Eukaryota</taxon>
        <taxon>Viridiplantae</taxon>
        <taxon>Streptophyta</taxon>
        <taxon>Embryophyta</taxon>
        <taxon>Tracheophyta</taxon>
        <taxon>Spermatophyta</taxon>
        <taxon>Magnoliopsida</taxon>
        <taxon>Ranunculales</taxon>
        <taxon>Papaveraceae</taxon>
        <taxon>Papaveroideae</taxon>
        <taxon>Papaver</taxon>
    </lineage>
</organism>
<dbReference type="GO" id="GO:0005516">
    <property type="term" value="F:calmodulin binding"/>
    <property type="evidence" value="ECO:0007669"/>
    <property type="project" value="UniProtKB-KW"/>
</dbReference>
<sequence length="544" mass="61988">MELDVSVTEGLVLKILILSVCCNPHIMAVAANSQSRELDQTPTWAVATVVAIILIISISLEKVLHRLGKWFTERHKKALFEALEKVKCELMVLGFISLLLTFGQGYIARICIPLKAAETMLPCPARHVEEKDDDKKEEHRRLLWVARRILAAGAGGGEVFKCNPGFEPLISEHGIHQLHIFIFFLAVFHVAYSATTMGLGRLKIRGWKEWEKETSSHDYEFSNDPSRFRLTHETSFVRIHSRWWNRIPVIFYFACFFRQFFRSVRKADYLTLRHGFISPNFFMMFCSPVLWGTLVIFLLLNVSGWQALFWASIIPLLIILAVGTKLQAIITKMALEITERHAVVQGIPLVQVSDKHFWFSRPQLVLYLIHFTLFQFEFGLKSCFHQNFTLIIIRIALGVAVQLLCSYVTLPLYALVTQMGSTMKKSIFDEQTSKAIMKWRAAAKKKNVGKSTRSTGPSVTSTPSHPLHRFKTTGHSTRSFMSSLSNKAYSDTELSDMETDHSPESATATLIANMERGDVELESEIIEEHTRNEDDFSFVKPALR</sequence>
<feature type="transmembrane region" description="Helical" evidence="10">
    <location>
        <begin position="43"/>
        <end position="60"/>
    </location>
</feature>
<feature type="transmembrane region" description="Helical" evidence="10">
    <location>
        <begin position="392"/>
        <end position="416"/>
    </location>
</feature>
<dbReference type="STRING" id="3469.A0A4Y7ILL0"/>
<feature type="transmembrane region" description="Helical" evidence="10">
    <location>
        <begin position="243"/>
        <end position="261"/>
    </location>
</feature>
<reference evidence="11 12" key="1">
    <citation type="journal article" date="2018" name="Science">
        <title>The opium poppy genome and morphinan production.</title>
        <authorList>
            <person name="Guo L."/>
            <person name="Winzer T."/>
            <person name="Yang X."/>
            <person name="Li Y."/>
            <person name="Ning Z."/>
            <person name="He Z."/>
            <person name="Teodor R."/>
            <person name="Lu Y."/>
            <person name="Bowser T.A."/>
            <person name="Graham I.A."/>
            <person name="Ye K."/>
        </authorList>
    </citation>
    <scope>NUCLEOTIDE SEQUENCE [LARGE SCALE GENOMIC DNA]</scope>
    <source>
        <strain evidence="12">cv. HN1</strain>
        <tissue evidence="11">Leaves</tissue>
    </source>
</reference>
<proteinExistence type="inferred from homology"/>
<evidence type="ECO:0000256" key="1">
    <source>
        <dbReference type="ARBA" id="ARBA00004141"/>
    </source>
</evidence>
<keyword evidence="8" id="KW-0112">Calmodulin-binding</keyword>
<dbReference type="PANTHER" id="PTHR31942">
    <property type="entry name" value="MLO-LIKE PROTEIN 1"/>
    <property type="match status" value="1"/>
</dbReference>
<protein>
    <recommendedName>
        <fullName evidence="8">MLO-like protein</fullName>
    </recommendedName>
</protein>
<comment type="subcellular location">
    <subcellularLocation>
        <location evidence="1 8">Membrane</location>
        <topology evidence="1 8">Multi-pass membrane protein</topology>
    </subcellularLocation>
</comment>
<keyword evidence="7 8" id="KW-0568">Pathogenesis-related protein</keyword>
<evidence type="ECO:0000256" key="3">
    <source>
        <dbReference type="ARBA" id="ARBA00022692"/>
    </source>
</evidence>
<comment type="function">
    <text evidence="8">May be involved in modulation of pathogen defense and leaf cell death.</text>
</comment>
<accession>A0A4Y7ILL0</accession>
<comment type="domain">
    <text evidence="8">The C-terminus contains a calmodulin-binding domain, which binds calmodulin in a calcium-dependent fashion.</text>
</comment>
<name>A0A4Y7ILL0_PAPSO</name>
<feature type="transmembrane region" description="Helical" evidence="10">
    <location>
        <begin position="12"/>
        <end position="31"/>
    </location>
</feature>
<keyword evidence="4 8" id="KW-0611">Plant defense</keyword>
<keyword evidence="3 8" id="KW-0812">Transmembrane</keyword>
<feature type="transmembrane region" description="Helical" evidence="10">
    <location>
        <begin position="308"/>
        <end position="330"/>
    </location>
</feature>
<feature type="transmembrane region" description="Helical" evidence="10">
    <location>
        <begin position="178"/>
        <end position="200"/>
    </location>
</feature>
<evidence type="ECO:0000256" key="5">
    <source>
        <dbReference type="ARBA" id="ARBA00022989"/>
    </source>
</evidence>
<feature type="transmembrane region" description="Helical" evidence="10">
    <location>
        <begin position="90"/>
        <end position="112"/>
    </location>
</feature>
<evidence type="ECO:0000256" key="7">
    <source>
        <dbReference type="ARBA" id="ARBA00023265"/>
    </source>
</evidence>
<evidence type="ECO:0000256" key="4">
    <source>
        <dbReference type="ARBA" id="ARBA00022821"/>
    </source>
</evidence>
<evidence type="ECO:0000256" key="10">
    <source>
        <dbReference type="SAM" id="Phobius"/>
    </source>
</evidence>
<dbReference type="InterPro" id="IPR004326">
    <property type="entry name" value="Mlo"/>
</dbReference>
<dbReference type="EMBL" id="CM010716">
    <property type="protein sequence ID" value="RZC48612.1"/>
    <property type="molecule type" value="Genomic_DNA"/>
</dbReference>
<dbReference type="PANTHER" id="PTHR31942:SF49">
    <property type="entry name" value="MLO-LIKE PROTEIN 8"/>
    <property type="match status" value="1"/>
</dbReference>
<keyword evidence="6 8" id="KW-0472">Membrane</keyword>
<keyword evidence="12" id="KW-1185">Reference proteome</keyword>
<evidence type="ECO:0000256" key="8">
    <source>
        <dbReference type="RuleBase" id="RU280816"/>
    </source>
</evidence>
<dbReference type="Proteomes" id="UP000316621">
    <property type="component" value="Chromosome 2"/>
</dbReference>
<comment type="similarity">
    <text evidence="2 8">Belongs to the MLO family.</text>
</comment>
<evidence type="ECO:0000256" key="6">
    <source>
        <dbReference type="ARBA" id="ARBA00023136"/>
    </source>
</evidence>
<keyword evidence="5 8" id="KW-1133">Transmembrane helix</keyword>
<evidence type="ECO:0000256" key="9">
    <source>
        <dbReference type="SAM" id="MobiDB-lite"/>
    </source>
</evidence>
<dbReference type="Pfam" id="PF03094">
    <property type="entry name" value="Mlo"/>
    <property type="match status" value="2"/>
</dbReference>